<dbReference type="CDD" id="cd07583">
    <property type="entry name" value="nitrilase_5"/>
    <property type="match status" value="1"/>
</dbReference>
<dbReference type="InterPro" id="IPR003010">
    <property type="entry name" value="C-N_Hydrolase"/>
</dbReference>
<dbReference type="InterPro" id="IPR036526">
    <property type="entry name" value="C-N_Hydrolase_sf"/>
</dbReference>
<dbReference type="RefSeq" id="WP_173221604.1">
    <property type="nucleotide sequence ID" value="NZ_CP048104.1"/>
</dbReference>
<dbReference type="PANTHER" id="PTHR23088">
    <property type="entry name" value="NITRILASE-RELATED"/>
    <property type="match status" value="1"/>
</dbReference>
<feature type="domain" description="CN hydrolase" evidence="2">
    <location>
        <begin position="1"/>
        <end position="237"/>
    </location>
</feature>
<dbReference type="SUPFAM" id="SSF56317">
    <property type="entry name" value="Carbon-nitrogen hydrolase"/>
    <property type="match status" value="1"/>
</dbReference>
<dbReference type="GO" id="GO:0016787">
    <property type="term" value="F:hydrolase activity"/>
    <property type="evidence" value="ECO:0007669"/>
    <property type="project" value="UniProtKB-KW"/>
</dbReference>
<comment type="similarity">
    <text evidence="1">Belongs to the carbon-nitrogen hydrolase superfamily. NIT1/NIT2 family.</text>
</comment>
<evidence type="ECO:0000313" key="4">
    <source>
        <dbReference type="Proteomes" id="UP000503088"/>
    </source>
</evidence>
<evidence type="ECO:0000259" key="2">
    <source>
        <dbReference type="PROSITE" id="PS50263"/>
    </source>
</evidence>
<dbReference type="InterPro" id="IPR001110">
    <property type="entry name" value="UPF0012_CS"/>
</dbReference>
<sequence length="260" mass="29449">MRIAAIQMDVAFGQPKKNQLQVENKVKQAVQREGAKVVVLPELWNTGFDLARLEEIADRGELVPWLSQLALRYEIFLVAGSIAEIEGSACYNTCYVFAPDGSQLFRYRKLHLFRLMKEEQFLSPGDQGAKSFSLGQHQAGSIICYDVRFPEMARSLALDGAALMFVPAQWPHPRLNHWRILNQARAVENQMFVVAVNRVGQGGKDQFFGHSMIVDPWGNILAEGTEEEEIITVDVDLGEVERIRNQIPVFKDRVPSCYRL</sequence>
<dbReference type="PROSITE" id="PS50263">
    <property type="entry name" value="CN_HYDROLASE"/>
    <property type="match status" value="1"/>
</dbReference>
<dbReference type="Pfam" id="PF00795">
    <property type="entry name" value="CN_hydrolase"/>
    <property type="match status" value="1"/>
</dbReference>
<keyword evidence="3" id="KW-0378">Hydrolase</keyword>
<dbReference type="KEGG" id="kpul:GXN76_06545"/>
<name>A0A7D4B269_9BACL</name>
<proteinExistence type="inferred from homology"/>
<accession>A0A7D4B269</accession>
<dbReference type="EMBL" id="CP048104">
    <property type="protein sequence ID" value="QKG84166.1"/>
    <property type="molecule type" value="Genomic_DNA"/>
</dbReference>
<evidence type="ECO:0000256" key="1">
    <source>
        <dbReference type="ARBA" id="ARBA00010613"/>
    </source>
</evidence>
<dbReference type="AlphaFoldDB" id="A0A7D4B269"/>
<organism evidence="3 4">
    <name type="scientific">Kroppenstedtia pulmonis</name>
    <dbReference type="NCBI Taxonomy" id="1380685"/>
    <lineage>
        <taxon>Bacteria</taxon>
        <taxon>Bacillati</taxon>
        <taxon>Bacillota</taxon>
        <taxon>Bacilli</taxon>
        <taxon>Bacillales</taxon>
        <taxon>Thermoactinomycetaceae</taxon>
        <taxon>Kroppenstedtia</taxon>
    </lineage>
</organism>
<keyword evidence="4" id="KW-1185">Reference proteome</keyword>
<dbReference type="PROSITE" id="PS01227">
    <property type="entry name" value="UPF0012"/>
    <property type="match status" value="1"/>
</dbReference>
<gene>
    <name evidence="3" type="ORF">GXN76_06545</name>
</gene>
<reference evidence="3 4" key="1">
    <citation type="submission" date="2020-01" db="EMBL/GenBank/DDBJ databases">
        <authorList>
            <person name="Gulvik C.A."/>
            <person name="Batra D.G."/>
        </authorList>
    </citation>
    <scope>NUCLEOTIDE SEQUENCE [LARGE SCALE GENOMIC DNA]</scope>
    <source>
        <strain evidence="3 4">W9323</strain>
    </source>
</reference>
<protein>
    <submittedName>
        <fullName evidence="3">Carbon-nitrogen family hydrolase</fullName>
    </submittedName>
</protein>
<dbReference type="PANTHER" id="PTHR23088:SF27">
    <property type="entry name" value="DEAMINATED GLUTATHIONE AMIDASE"/>
    <property type="match status" value="1"/>
</dbReference>
<dbReference type="Proteomes" id="UP000503088">
    <property type="component" value="Chromosome"/>
</dbReference>
<dbReference type="Gene3D" id="3.60.110.10">
    <property type="entry name" value="Carbon-nitrogen hydrolase"/>
    <property type="match status" value="1"/>
</dbReference>
<evidence type="ECO:0000313" key="3">
    <source>
        <dbReference type="EMBL" id="QKG84166.1"/>
    </source>
</evidence>